<dbReference type="SUPFAM" id="SSF53850">
    <property type="entry name" value="Periplasmic binding protein-like II"/>
    <property type="match status" value="1"/>
</dbReference>
<dbReference type="InterPro" id="IPR050950">
    <property type="entry name" value="HTH-type_LysR_regulators"/>
</dbReference>
<protein>
    <submittedName>
        <fullName evidence="6">Transcriptional regulator, LysR family protein</fullName>
    </submittedName>
</protein>
<keyword evidence="2" id="KW-0805">Transcription regulation</keyword>
<dbReference type="GO" id="GO:0005829">
    <property type="term" value="C:cytosol"/>
    <property type="evidence" value="ECO:0007669"/>
    <property type="project" value="TreeGrafter"/>
</dbReference>
<dbReference type="Gene3D" id="1.10.10.10">
    <property type="entry name" value="Winged helix-like DNA-binding domain superfamily/Winged helix DNA-binding domain"/>
    <property type="match status" value="1"/>
</dbReference>
<dbReference type="CDD" id="cd08440">
    <property type="entry name" value="PBP2_LTTR_like_4"/>
    <property type="match status" value="1"/>
</dbReference>
<dbReference type="GeneID" id="93310356"/>
<dbReference type="EMBL" id="CP002824">
    <property type="protein sequence ID" value="AEG97090.1"/>
    <property type="molecule type" value="Genomic_DNA"/>
</dbReference>
<keyword evidence="7" id="KW-1185">Reference proteome</keyword>
<accession>A0A0H3FNS7</accession>
<evidence type="ECO:0000256" key="3">
    <source>
        <dbReference type="ARBA" id="ARBA00023125"/>
    </source>
</evidence>
<dbReference type="Pfam" id="PF00126">
    <property type="entry name" value="HTH_1"/>
    <property type="match status" value="1"/>
</dbReference>
<proteinExistence type="inferred from homology"/>
<evidence type="ECO:0000256" key="1">
    <source>
        <dbReference type="ARBA" id="ARBA00009437"/>
    </source>
</evidence>
<gene>
    <name evidence="6" type="ordered locus">EAE_10870</name>
</gene>
<dbReference type="Gene3D" id="3.40.190.290">
    <property type="match status" value="1"/>
</dbReference>
<organism evidence="6 7">
    <name type="scientific">Klebsiella aerogenes (strain ATCC 13048 / DSM 30053 / CCUG 1429 / JCM 1235 / KCTC 2190 / NBRC 13534 / NCIMB 10102 / NCTC 10006 / CDC 819-56)</name>
    <name type="common">Enterobacter aerogenes</name>
    <dbReference type="NCBI Taxonomy" id="1028307"/>
    <lineage>
        <taxon>Bacteria</taxon>
        <taxon>Pseudomonadati</taxon>
        <taxon>Pseudomonadota</taxon>
        <taxon>Gammaproteobacteria</taxon>
        <taxon>Enterobacterales</taxon>
        <taxon>Enterobacteriaceae</taxon>
        <taxon>Klebsiella/Raoultella group</taxon>
        <taxon>Klebsiella</taxon>
    </lineage>
</organism>
<keyword evidence="4" id="KW-0804">Transcription</keyword>
<dbReference type="HOGENOM" id="CLU_039613_6_0_6"/>
<keyword evidence="3" id="KW-0238">DNA-binding</keyword>
<dbReference type="PANTHER" id="PTHR30419:SF30">
    <property type="entry name" value="LYSR FAMILY TRANSCRIPTIONAL REGULATOR"/>
    <property type="match status" value="1"/>
</dbReference>
<dbReference type="InterPro" id="IPR036388">
    <property type="entry name" value="WH-like_DNA-bd_sf"/>
</dbReference>
<dbReference type="OrthoDB" id="8437302at2"/>
<dbReference type="GO" id="GO:0003700">
    <property type="term" value="F:DNA-binding transcription factor activity"/>
    <property type="evidence" value="ECO:0007669"/>
    <property type="project" value="InterPro"/>
</dbReference>
<evidence type="ECO:0000256" key="2">
    <source>
        <dbReference type="ARBA" id="ARBA00023015"/>
    </source>
</evidence>
<evidence type="ECO:0000256" key="4">
    <source>
        <dbReference type="ARBA" id="ARBA00023163"/>
    </source>
</evidence>
<dbReference type="InterPro" id="IPR036390">
    <property type="entry name" value="WH_DNA-bd_sf"/>
</dbReference>
<dbReference type="AlphaFoldDB" id="A0A0H3FNS7"/>
<evidence type="ECO:0000313" key="6">
    <source>
        <dbReference type="EMBL" id="AEG97090.1"/>
    </source>
</evidence>
<dbReference type="SUPFAM" id="SSF46785">
    <property type="entry name" value="Winged helix' DNA-binding domain"/>
    <property type="match status" value="1"/>
</dbReference>
<comment type="similarity">
    <text evidence="1">Belongs to the LysR transcriptional regulatory family.</text>
</comment>
<name>A0A0H3FNS7_KLEAK</name>
<dbReference type="KEGG" id="eae:EAE_10870"/>
<dbReference type="PROSITE" id="PS50931">
    <property type="entry name" value="HTH_LYSR"/>
    <property type="match status" value="1"/>
</dbReference>
<reference evidence="6 7" key="1">
    <citation type="journal article" date="2012" name="J. Bacteriol.">
        <title>Complete genome sequence of Enterobacter aerogenes KCTC 2190.</title>
        <authorList>
            <person name="Shin S.H."/>
            <person name="Kim S."/>
            <person name="Kim J.Y."/>
            <person name="Lee S."/>
            <person name="Um Y."/>
            <person name="Oh M.K."/>
            <person name="Kim Y.R."/>
            <person name="Lee J."/>
            <person name="Yang K.S."/>
        </authorList>
    </citation>
    <scope>NUCLEOTIDE SEQUENCE [LARGE SCALE GENOMIC DNA]</scope>
    <source>
        <strain evidence="6 7">KCTC 2190</strain>
    </source>
</reference>
<sequence length="312" mass="34964">MNNELSGMKAFVTVAELGSFSKAAEVLNLTQPALTRKIQKIESNLNTALFERTTRKIMLTQAGKMLLPNAKSLIASLDAAIFNISNLTSNVHDTVTLSCIPTAVFYFLPRAIVQFNQRYPHIKVRIYEQGIENCMASVRKGKVDFGINMNFITHPDIEFSPLVNEPFVLACRQDHPLASKKLVEWRELVSQRLVGVRRSSGNRQLIESCLQDKPWKLDWFYEVRHLSTSLGLVEAGLGISALPCLAMPHHANSAVVSVPLVEPVIRRTLGMIRVKNRPLSAAAERFASLLLLMWTDEASELWCNVVDSHQQL</sequence>
<dbReference type="FunFam" id="1.10.10.10:FF:000001">
    <property type="entry name" value="LysR family transcriptional regulator"/>
    <property type="match status" value="1"/>
</dbReference>
<dbReference type="PRINTS" id="PR00039">
    <property type="entry name" value="HTHLYSR"/>
</dbReference>
<dbReference type="Proteomes" id="UP000008881">
    <property type="component" value="Chromosome"/>
</dbReference>
<dbReference type="InterPro" id="IPR000847">
    <property type="entry name" value="LysR_HTH_N"/>
</dbReference>
<evidence type="ECO:0000313" key="7">
    <source>
        <dbReference type="Proteomes" id="UP000008881"/>
    </source>
</evidence>
<dbReference type="RefSeq" id="WP_015704355.1">
    <property type="nucleotide sequence ID" value="NC_015663.1"/>
</dbReference>
<dbReference type="Pfam" id="PF03466">
    <property type="entry name" value="LysR_substrate"/>
    <property type="match status" value="1"/>
</dbReference>
<feature type="domain" description="HTH lysR-type" evidence="5">
    <location>
        <begin position="1"/>
        <end position="60"/>
    </location>
</feature>
<dbReference type="PATRIC" id="fig|1028307.3.peg.2166"/>
<dbReference type="PANTHER" id="PTHR30419">
    <property type="entry name" value="HTH-TYPE TRANSCRIPTIONAL REGULATOR YBHD"/>
    <property type="match status" value="1"/>
</dbReference>
<dbReference type="eggNOG" id="COG0583">
    <property type="taxonomic scope" value="Bacteria"/>
</dbReference>
<dbReference type="InterPro" id="IPR005119">
    <property type="entry name" value="LysR_subst-bd"/>
</dbReference>
<dbReference type="GO" id="GO:0003677">
    <property type="term" value="F:DNA binding"/>
    <property type="evidence" value="ECO:0007669"/>
    <property type="project" value="UniProtKB-KW"/>
</dbReference>
<evidence type="ECO:0000259" key="5">
    <source>
        <dbReference type="PROSITE" id="PS50931"/>
    </source>
</evidence>